<organism evidence="2 3">
    <name type="scientific">Eufriesea mexicana</name>
    <dbReference type="NCBI Taxonomy" id="516756"/>
    <lineage>
        <taxon>Eukaryota</taxon>
        <taxon>Metazoa</taxon>
        <taxon>Ecdysozoa</taxon>
        <taxon>Arthropoda</taxon>
        <taxon>Hexapoda</taxon>
        <taxon>Insecta</taxon>
        <taxon>Pterygota</taxon>
        <taxon>Neoptera</taxon>
        <taxon>Endopterygota</taxon>
        <taxon>Hymenoptera</taxon>
        <taxon>Apocrita</taxon>
        <taxon>Aculeata</taxon>
        <taxon>Apoidea</taxon>
        <taxon>Anthophila</taxon>
        <taxon>Apidae</taxon>
        <taxon>Eufriesea</taxon>
    </lineage>
</organism>
<evidence type="ECO:0000256" key="1">
    <source>
        <dbReference type="SAM" id="MobiDB-lite"/>
    </source>
</evidence>
<proteinExistence type="predicted"/>
<feature type="region of interest" description="Disordered" evidence="1">
    <location>
        <begin position="177"/>
        <end position="217"/>
    </location>
</feature>
<sequence length="230" mass="25444">MYTRLAKSNRPIQFHYPRFNTGKAPETRAIGKQRATYLLVTPEMKVKSASAPNPSSTQWRGRREKKRETRRDEEDRARTGGISRQRRENICRMNNSTRKGGRELSIAAFDCQSPVLIIDPQSSIACTIDDDRSTINLQQRHANSCRLVILALRKHVTNFNKTIPGLDGIGASCGRTGKSHESVDDNGGVGKTAAAPEVSSSVAAPRRMGQGKFCKSSTVPRVQLPRIAAR</sequence>
<reference evidence="2 3" key="1">
    <citation type="submission" date="2015-07" db="EMBL/GenBank/DDBJ databases">
        <title>The genome of Eufriesea mexicana.</title>
        <authorList>
            <person name="Pan H."/>
            <person name="Kapheim K."/>
        </authorList>
    </citation>
    <scope>NUCLEOTIDE SEQUENCE [LARGE SCALE GENOMIC DNA]</scope>
    <source>
        <strain evidence="2">0111107269</strain>
        <tissue evidence="2">Whole body</tissue>
    </source>
</reference>
<dbReference type="AlphaFoldDB" id="A0A310SPH0"/>
<name>A0A310SPH0_9HYME</name>
<dbReference type="EMBL" id="KQ760549">
    <property type="protein sequence ID" value="OAD59913.1"/>
    <property type="molecule type" value="Genomic_DNA"/>
</dbReference>
<evidence type="ECO:0000313" key="3">
    <source>
        <dbReference type="Proteomes" id="UP000250275"/>
    </source>
</evidence>
<dbReference type="Proteomes" id="UP000250275">
    <property type="component" value="Unassembled WGS sequence"/>
</dbReference>
<feature type="compositionally biased region" description="Polar residues" evidence="1">
    <location>
        <begin position="50"/>
        <end position="59"/>
    </location>
</feature>
<evidence type="ECO:0000313" key="2">
    <source>
        <dbReference type="EMBL" id="OAD59913.1"/>
    </source>
</evidence>
<protein>
    <submittedName>
        <fullName evidence="2">Uncharacterized protein</fullName>
    </submittedName>
</protein>
<feature type="region of interest" description="Disordered" evidence="1">
    <location>
        <begin position="43"/>
        <end position="87"/>
    </location>
</feature>
<feature type="compositionally biased region" description="Basic and acidic residues" evidence="1">
    <location>
        <begin position="66"/>
        <end position="78"/>
    </location>
</feature>
<accession>A0A310SPH0</accession>
<keyword evidence="3" id="KW-1185">Reference proteome</keyword>
<feature type="compositionally biased region" description="Low complexity" evidence="1">
    <location>
        <begin position="193"/>
        <end position="205"/>
    </location>
</feature>
<gene>
    <name evidence="2" type="ORF">WN48_06478</name>
</gene>